<dbReference type="InterPro" id="IPR006058">
    <property type="entry name" value="2Fe2S_fd_BS"/>
</dbReference>
<dbReference type="AlphaFoldDB" id="A0A1G7VF94"/>
<dbReference type="Pfam" id="PF00111">
    <property type="entry name" value="Fer2"/>
    <property type="match status" value="1"/>
</dbReference>
<dbReference type="GO" id="GO:0051537">
    <property type="term" value="F:2 iron, 2 sulfur cluster binding"/>
    <property type="evidence" value="ECO:0007669"/>
    <property type="project" value="InterPro"/>
</dbReference>
<organism evidence="2 3">
    <name type="scientific">Propionivibrio dicarboxylicus</name>
    <dbReference type="NCBI Taxonomy" id="83767"/>
    <lineage>
        <taxon>Bacteria</taxon>
        <taxon>Pseudomonadati</taxon>
        <taxon>Pseudomonadota</taxon>
        <taxon>Betaproteobacteria</taxon>
        <taxon>Rhodocyclales</taxon>
        <taxon>Rhodocyclaceae</taxon>
        <taxon>Propionivibrio</taxon>
    </lineage>
</organism>
<dbReference type="InterPro" id="IPR012675">
    <property type="entry name" value="Beta-grasp_dom_sf"/>
</dbReference>
<dbReference type="InterPro" id="IPR036010">
    <property type="entry name" value="2Fe-2S_ferredoxin-like_sf"/>
</dbReference>
<evidence type="ECO:0000313" key="2">
    <source>
        <dbReference type="EMBL" id="SDG58414.1"/>
    </source>
</evidence>
<reference evidence="2 3" key="1">
    <citation type="submission" date="2016-10" db="EMBL/GenBank/DDBJ databases">
        <authorList>
            <person name="de Groot N.N."/>
        </authorList>
    </citation>
    <scope>NUCLEOTIDE SEQUENCE [LARGE SCALE GENOMIC DNA]</scope>
    <source>
        <strain evidence="2 3">DSM 5885</strain>
    </source>
</reference>
<sequence length="119" mass="13547">MPTITFSSTLHKDKTVYAVAGSHKKTILDIAKENHVPIDFSCGDGECGNCLVKVFPLDRKKRMAHPLTDHEIAILKDMGKVTQDEVDKMLVDDFMPNEWRLACQMVLRDEDLIVEYPSR</sequence>
<dbReference type="RefSeq" id="WP_091932030.1">
    <property type="nucleotide sequence ID" value="NZ_FNCY01000001.1"/>
</dbReference>
<evidence type="ECO:0000313" key="3">
    <source>
        <dbReference type="Proteomes" id="UP000198607"/>
    </source>
</evidence>
<gene>
    <name evidence="2" type="ORF">SAMN05660652_00180</name>
</gene>
<dbReference type="OrthoDB" id="9133614at2"/>
<dbReference type="SUPFAM" id="SSF54292">
    <property type="entry name" value="2Fe-2S ferredoxin-like"/>
    <property type="match status" value="1"/>
</dbReference>
<feature type="domain" description="2Fe-2S ferredoxin-type" evidence="1">
    <location>
        <begin position="2"/>
        <end position="119"/>
    </location>
</feature>
<accession>A0A1G7VF94</accession>
<dbReference type="Proteomes" id="UP000198607">
    <property type="component" value="Unassembled WGS sequence"/>
</dbReference>
<dbReference type="EMBL" id="FNCY01000001">
    <property type="protein sequence ID" value="SDG58414.1"/>
    <property type="molecule type" value="Genomic_DNA"/>
</dbReference>
<dbReference type="CDD" id="cd00207">
    <property type="entry name" value="fer2"/>
    <property type="match status" value="1"/>
</dbReference>
<keyword evidence="3" id="KW-1185">Reference proteome</keyword>
<dbReference type="PROSITE" id="PS00197">
    <property type="entry name" value="2FE2S_FER_1"/>
    <property type="match status" value="1"/>
</dbReference>
<evidence type="ECO:0000259" key="1">
    <source>
        <dbReference type="PROSITE" id="PS51085"/>
    </source>
</evidence>
<dbReference type="PROSITE" id="PS51085">
    <property type="entry name" value="2FE2S_FER_2"/>
    <property type="match status" value="1"/>
</dbReference>
<proteinExistence type="predicted"/>
<dbReference type="STRING" id="83767.SAMN05660652_00180"/>
<dbReference type="InterPro" id="IPR001041">
    <property type="entry name" value="2Fe-2S_ferredoxin-type"/>
</dbReference>
<name>A0A1G7VF94_9RHOO</name>
<dbReference type="Gene3D" id="3.10.20.30">
    <property type="match status" value="1"/>
</dbReference>
<protein>
    <submittedName>
        <fullName evidence="2">Ferredoxin</fullName>
    </submittedName>
</protein>